<gene>
    <name evidence="2" type="ORF">CASFOL_000824</name>
</gene>
<sequence>MSRAMPAPEANAELQTNLDRMRIMSDAKAKSKSDKFPPPHRDAAAPHDASLGAAADTSFASSIFDRKLSRSLRSSMASRRKNENDEPQRAPSRSFINALYPSVVWDFRFNRRRTVSENFRERR</sequence>
<comment type="caution">
    <text evidence="2">The sequence shown here is derived from an EMBL/GenBank/DDBJ whole genome shotgun (WGS) entry which is preliminary data.</text>
</comment>
<reference evidence="3" key="1">
    <citation type="journal article" date="2024" name="IScience">
        <title>Strigolactones Initiate the Formation of Haustorium-like Structures in Castilleja.</title>
        <authorList>
            <person name="Buerger M."/>
            <person name="Peterson D."/>
            <person name="Chory J."/>
        </authorList>
    </citation>
    <scope>NUCLEOTIDE SEQUENCE [LARGE SCALE GENOMIC DNA]</scope>
</reference>
<organism evidence="2 3">
    <name type="scientific">Castilleja foliolosa</name>
    <dbReference type="NCBI Taxonomy" id="1961234"/>
    <lineage>
        <taxon>Eukaryota</taxon>
        <taxon>Viridiplantae</taxon>
        <taxon>Streptophyta</taxon>
        <taxon>Embryophyta</taxon>
        <taxon>Tracheophyta</taxon>
        <taxon>Spermatophyta</taxon>
        <taxon>Magnoliopsida</taxon>
        <taxon>eudicotyledons</taxon>
        <taxon>Gunneridae</taxon>
        <taxon>Pentapetalae</taxon>
        <taxon>asterids</taxon>
        <taxon>lamiids</taxon>
        <taxon>Lamiales</taxon>
        <taxon>Orobanchaceae</taxon>
        <taxon>Pedicularideae</taxon>
        <taxon>Castillejinae</taxon>
        <taxon>Castilleja</taxon>
    </lineage>
</organism>
<keyword evidence="3" id="KW-1185">Reference proteome</keyword>
<protein>
    <submittedName>
        <fullName evidence="2">Uncharacterized protein</fullName>
    </submittedName>
</protein>
<evidence type="ECO:0000256" key="1">
    <source>
        <dbReference type="SAM" id="MobiDB-lite"/>
    </source>
</evidence>
<dbReference type="EMBL" id="JAVIJP010000002">
    <property type="protein sequence ID" value="KAL3655038.1"/>
    <property type="molecule type" value="Genomic_DNA"/>
</dbReference>
<feature type="region of interest" description="Disordered" evidence="1">
    <location>
        <begin position="72"/>
        <end position="93"/>
    </location>
</feature>
<name>A0ABD3EL37_9LAMI</name>
<dbReference type="Proteomes" id="UP001632038">
    <property type="component" value="Unassembled WGS sequence"/>
</dbReference>
<dbReference type="AlphaFoldDB" id="A0ABD3EL37"/>
<evidence type="ECO:0000313" key="3">
    <source>
        <dbReference type="Proteomes" id="UP001632038"/>
    </source>
</evidence>
<evidence type="ECO:0000313" key="2">
    <source>
        <dbReference type="EMBL" id="KAL3655038.1"/>
    </source>
</evidence>
<accession>A0ABD3EL37</accession>
<feature type="region of interest" description="Disordered" evidence="1">
    <location>
        <begin position="1"/>
        <end position="49"/>
    </location>
</feature>
<feature type="compositionally biased region" description="Basic and acidic residues" evidence="1">
    <location>
        <begin position="19"/>
        <end position="45"/>
    </location>
</feature>
<proteinExistence type="predicted"/>